<dbReference type="InterPro" id="IPR032710">
    <property type="entry name" value="NTF2-like_dom_sf"/>
</dbReference>
<dbReference type="Proteomes" id="UP000009879">
    <property type="component" value="Unassembled WGS sequence"/>
</dbReference>
<dbReference type="RefSeq" id="WP_009375588.1">
    <property type="nucleotide sequence ID" value="NZ_AMSP01000001.1"/>
</dbReference>
<gene>
    <name evidence="1" type="ORF">C272_02785</name>
</gene>
<sequence length="122" mass="13189">MKIVLPTDCGNAPRIAIVGEFVTNWAKSDAEAMTAWLTDDVTWTVAGRGVASDVVPAGFACPGSMPNYLEVNTIITHGRLASCDGFVDCESVRMHFSHVFKFASTSKAAKIREVRTYLSECA</sequence>
<protein>
    <recommendedName>
        <fullName evidence="3">SnoaL-like domain-containing protein</fullName>
    </recommendedName>
</protein>
<proteinExistence type="predicted"/>
<name>K9AQQ2_9MICO</name>
<evidence type="ECO:0008006" key="3">
    <source>
        <dbReference type="Google" id="ProtNLM"/>
    </source>
</evidence>
<accession>K9AQQ2</accession>
<evidence type="ECO:0000313" key="1">
    <source>
        <dbReference type="EMBL" id="EKU49624.1"/>
    </source>
</evidence>
<dbReference type="OrthoDB" id="4412416at2"/>
<dbReference type="AlphaFoldDB" id="K9AQQ2"/>
<comment type="caution">
    <text evidence="1">The sequence shown here is derived from an EMBL/GenBank/DDBJ whole genome shotgun (WGS) entry which is preliminary data.</text>
</comment>
<dbReference type="SUPFAM" id="SSF54427">
    <property type="entry name" value="NTF2-like"/>
    <property type="match status" value="1"/>
</dbReference>
<keyword evidence="2" id="KW-1185">Reference proteome</keyword>
<evidence type="ECO:0000313" key="2">
    <source>
        <dbReference type="Proteomes" id="UP000009879"/>
    </source>
</evidence>
<dbReference type="EMBL" id="AMSP01000001">
    <property type="protein sequence ID" value="EKU49624.1"/>
    <property type="molecule type" value="Genomic_DNA"/>
</dbReference>
<organism evidence="1 2">
    <name type="scientific">Brevibacterium casei S18</name>
    <dbReference type="NCBI Taxonomy" id="1229781"/>
    <lineage>
        <taxon>Bacteria</taxon>
        <taxon>Bacillati</taxon>
        <taxon>Actinomycetota</taxon>
        <taxon>Actinomycetes</taxon>
        <taxon>Micrococcales</taxon>
        <taxon>Brevibacteriaceae</taxon>
        <taxon>Brevibacterium</taxon>
    </lineage>
</organism>
<dbReference type="eggNOG" id="COG3631">
    <property type="taxonomic scope" value="Bacteria"/>
</dbReference>
<dbReference type="Gene3D" id="3.10.450.50">
    <property type="match status" value="1"/>
</dbReference>
<reference evidence="1 2" key="1">
    <citation type="submission" date="2012-09" db="EMBL/GenBank/DDBJ databases">
        <title>Genome Sequence of Brevibacterium casei S18.</title>
        <authorList>
            <person name="Sharma R."/>
            <person name="Singh A."/>
            <person name="Jangir P.K."/>
        </authorList>
    </citation>
    <scope>NUCLEOTIDE SEQUENCE [LARGE SCALE GENOMIC DNA]</scope>
    <source>
        <strain evidence="1 2">S18</strain>
    </source>
</reference>